<dbReference type="InterPro" id="IPR010255">
    <property type="entry name" value="Haem_peroxidase_sf"/>
</dbReference>
<dbReference type="GO" id="GO:0006979">
    <property type="term" value="P:response to oxidative stress"/>
    <property type="evidence" value="ECO:0007669"/>
    <property type="project" value="InterPro"/>
</dbReference>
<proteinExistence type="predicted"/>
<dbReference type="PANTHER" id="PTHR11475">
    <property type="entry name" value="OXIDASE/PEROXIDASE"/>
    <property type="match status" value="1"/>
</dbReference>
<dbReference type="PROSITE" id="PS50292">
    <property type="entry name" value="PEROXIDASE_3"/>
    <property type="match status" value="1"/>
</dbReference>
<reference evidence="7 8" key="1">
    <citation type="journal article" date="2018" name="Mol. Biol. Evol.">
        <title>Analysis of the draft genome of the red seaweed Gracilariopsis chorda provides insights into genome size evolution in Rhodophyta.</title>
        <authorList>
            <person name="Lee J."/>
            <person name="Yang E.C."/>
            <person name="Graf L."/>
            <person name="Yang J.H."/>
            <person name="Qiu H."/>
            <person name="Zel Zion U."/>
            <person name="Chan C.X."/>
            <person name="Stephens T.G."/>
            <person name="Weber A.P.M."/>
            <person name="Boo G.H."/>
            <person name="Boo S.M."/>
            <person name="Kim K.M."/>
            <person name="Shin Y."/>
            <person name="Jung M."/>
            <person name="Lee S.J."/>
            <person name="Yim H.S."/>
            <person name="Lee J.H."/>
            <person name="Bhattacharya D."/>
            <person name="Yoon H.S."/>
        </authorList>
    </citation>
    <scope>NUCLEOTIDE SEQUENCE [LARGE SCALE GENOMIC DNA]</scope>
    <source>
        <strain evidence="7 8">SKKU-2015</strain>
        <tissue evidence="7">Whole body</tissue>
    </source>
</reference>
<keyword evidence="4" id="KW-0479">Metal-binding</keyword>
<keyword evidence="7" id="KW-0575">Peroxidase</keyword>
<feature type="chain" id="PRO_5015955124" evidence="6">
    <location>
        <begin position="20"/>
        <end position="556"/>
    </location>
</feature>
<keyword evidence="2" id="KW-0964">Secreted</keyword>
<name>A0A2V3IN97_9FLOR</name>
<protein>
    <submittedName>
        <fullName evidence="7">Eosinophil peroxidase</fullName>
    </submittedName>
</protein>
<dbReference type="InterPro" id="IPR037120">
    <property type="entry name" value="Haem_peroxidase_sf_animal"/>
</dbReference>
<keyword evidence="7" id="KW-0560">Oxidoreductase</keyword>
<sequence length="556" mass="63067">MNKLLIFVAFLIYVTVVTAQAPRRRGRGASMTRPLRPARRSNGVSGECRSLRTRSIAGRCTSVSDPILGEARRPQFSYLDVDTAEFNDMGLPSPRFISNTVSEQEGRTINAQGLNDMFTFMGQFIDHDFALSPFSDPREQQNIEVPENDPELDVDELEFVRSQRATLTSSSNLRPITVLTSALDLSNVYGSDEERNIGLRVPDSCRLKISPGNLLPLNEENFINSPSTSNEFFFAGDTRSNETPMLTAMHTIWVREHNRICEEVEQLFSNRSPRNQYEIARAITIAEYQKVIYEEWLPAILGSRRLSNYNGHDRNVDPTISLEFTTAGFRLGHTMVGTDVARVDNNGNSLPSRPSEDQFFVRASEITNDEIENFLRGASKNVAEEFDERAVDVLRNFLFENVEEEEGFDLIALNLQRSRDHNVPKFNELREFFLGSRVSSFDEISSNPTTSANLEVAYGDVDNVEAWIGLMAEDKNNGVGVGRTLEALLVTEFERLRDGDQFFYKERNQIPRRALNRIDGIENEIFSDDPLFNRILLRNTDINPELLDVDSNAFII</sequence>
<dbReference type="InterPro" id="IPR019791">
    <property type="entry name" value="Haem_peroxidase_animal"/>
</dbReference>
<evidence type="ECO:0000256" key="6">
    <source>
        <dbReference type="SAM" id="SignalP"/>
    </source>
</evidence>
<dbReference type="OrthoDB" id="823504at2759"/>
<dbReference type="Pfam" id="PF03098">
    <property type="entry name" value="An_peroxidase"/>
    <property type="match status" value="1"/>
</dbReference>
<keyword evidence="4" id="KW-0408">Iron</keyword>
<keyword evidence="8" id="KW-1185">Reference proteome</keyword>
<feature type="region of interest" description="Disordered" evidence="5">
    <location>
        <begin position="23"/>
        <end position="46"/>
    </location>
</feature>
<dbReference type="GO" id="GO:0020037">
    <property type="term" value="F:heme binding"/>
    <property type="evidence" value="ECO:0007669"/>
    <property type="project" value="InterPro"/>
</dbReference>
<keyword evidence="3" id="KW-0325">Glycoprotein</keyword>
<comment type="caution">
    <text evidence="7">The sequence shown here is derived from an EMBL/GenBank/DDBJ whole genome shotgun (WGS) entry which is preliminary data.</text>
</comment>
<evidence type="ECO:0000256" key="5">
    <source>
        <dbReference type="SAM" id="MobiDB-lite"/>
    </source>
</evidence>
<dbReference type="PRINTS" id="PR00457">
    <property type="entry name" value="ANPEROXIDASE"/>
</dbReference>
<keyword evidence="6" id="KW-0732">Signal</keyword>
<dbReference type="GO" id="GO:0005576">
    <property type="term" value="C:extracellular region"/>
    <property type="evidence" value="ECO:0007669"/>
    <property type="project" value="UniProtKB-SubCell"/>
</dbReference>
<dbReference type="EMBL" id="NBIV01000121">
    <property type="protein sequence ID" value="PXF43537.1"/>
    <property type="molecule type" value="Genomic_DNA"/>
</dbReference>
<organism evidence="7 8">
    <name type="scientific">Gracilariopsis chorda</name>
    <dbReference type="NCBI Taxonomy" id="448386"/>
    <lineage>
        <taxon>Eukaryota</taxon>
        <taxon>Rhodophyta</taxon>
        <taxon>Florideophyceae</taxon>
        <taxon>Rhodymeniophycidae</taxon>
        <taxon>Gracilariales</taxon>
        <taxon>Gracilariaceae</taxon>
        <taxon>Gracilariopsis</taxon>
    </lineage>
</organism>
<evidence type="ECO:0000256" key="3">
    <source>
        <dbReference type="ARBA" id="ARBA00023180"/>
    </source>
</evidence>
<feature type="binding site" description="axial binding residue" evidence="4">
    <location>
        <position position="333"/>
    </location>
    <ligand>
        <name>heme b</name>
        <dbReference type="ChEBI" id="CHEBI:60344"/>
    </ligand>
    <ligandPart>
        <name>Fe</name>
        <dbReference type="ChEBI" id="CHEBI:18248"/>
    </ligandPart>
</feature>
<dbReference type="GO" id="GO:0004601">
    <property type="term" value="F:peroxidase activity"/>
    <property type="evidence" value="ECO:0007669"/>
    <property type="project" value="UniProtKB-KW"/>
</dbReference>
<evidence type="ECO:0000256" key="4">
    <source>
        <dbReference type="PIRSR" id="PIRSR619791-2"/>
    </source>
</evidence>
<dbReference type="Gene3D" id="1.10.640.10">
    <property type="entry name" value="Haem peroxidase domain superfamily, animal type"/>
    <property type="match status" value="1"/>
</dbReference>
<gene>
    <name evidence="7" type="ORF">BWQ96_06714</name>
</gene>
<evidence type="ECO:0000256" key="2">
    <source>
        <dbReference type="ARBA" id="ARBA00022525"/>
    </source>
</evidence>
<dbReference type="AlphaFoldDB" id="A0A2V3IN97"/>
<evidence type="ECO:0000256" key="1">
    <source>
        <dbReference type="ARBA" id="ARBA00004613"/>
    </source>
</evidence>
<dbReference type="Proteomes" id="UP000247409">
    <property type="component" value="Unassembled WGS sequence"/>
</dbReference>
<evidence type="ECO:0000313" key="8">
    <source>
        <dbReference type="Proteomes" id="UP000247409"/>
    </source>
</evidence>
<keyword evidence="4" id="KW-0349">Heme</keyword>
<evidence type="ECO:0000313" key="7">
    <source>
        <dbReference type="EMBL" id="PXF43537.1"/>
    </source>
</evidence>
<accession>A0A2V3IN97</accession>
<comment type="subcellular location">
    <subcellularLocation>
        <location evidence="1">Secreted</location>
    </subcellularLocation>
</comment>
<dbReference type="GO" id="GO:0046872">
    <property type="term" value="F:metal ion binding"/>
    <property type="evidence" value="ECO:0007669"/>
    <property type="project" value="UniProtKB-KW"/>
</dbReference>
<feature type="signal peptide" evidence="6">
    <location>
        <begin position="1"/>
        <end position="19"/>
    </location>
</feature>
<dbReference type="PANTHER" id="PTHR11475:SF4">
    <property type="entry name" value="CHORION PEROXIDASE"/>
    <property type="match status" value="1"/>
</dbReference>
<dbReference type="SUPFAM" id="SSF48113">
    <property type="entry name" value="Heme-dependent peroxidases"/>
    <property type="match status" value="1"/>
</dbReference>